<evidence type="ECO:0000256" key="2">
    <source>
        <dbReference type="ARBA" id="ARBA00022640"/>
    </source>
</evidence>
<evidence type="ECO:0000313" key="4">
    <source>
        <dbReference type="EMBL" id="AKL79166.1"/>
    </source>
</evidence>
<proteinExistence type="predicted"/>
<dbReference type="PANTHER" id="PTHR34214:SF3">
    <property type="entry name" value="PROTEIN CONSERVED IN THE GREEN LINEAGE AND DIATOMS 27, CHLOROPLASTIC"/>
    <property type="match status" value="1"/>
</dbReference>
<dbReference type="PANTHER" id="PTHR34214">
    <property type="match status" value="1"/>
</dbReference>
<keyword evidence="3" id="KW-0472">Membrane</keyword>
<sequence>MPIFKKNCPVPFNQQPLNEYLELKKIFLFSLSTYNFKSYIYVIFRIFLFLFISLGIILIFLYIKWINIYKILLLDFILVNIIFFFIFFRLYLGWSYVIKRLLSSTIFYEESGWYDGQLWIKPANSLTRDRLVGFYQILPFLNRIKYTCIIFCINFILDYFLYRLL</sequence>
<feature type="transmembrane region" description="Helical" evidence="3">
    <location>
        <begin position="72"/>
        <end position="92"/>
    </location>
</feature>
<feature type="transmembrane region" description="Helical" evidence="3">
    <location>
        <begin position="39"/>
        <end position="63"/>
    </location>
</feature>
<dbReference type="Pfam" id="PF06799">
    <property type="entry name" value="CGLD27-like"/>
    <property type="match status" value="1"/>
</dbReference>
<evidence type="ECO:0000256" key="1">
    <source>
        <dbReference type="ARBA" id="ARBA00004474"/>
    </source>
</evidence>
<name>A0A1L1Y9Y4_9FLOR</name>
<reference evidence="4" key="1">
    <citation type="submission" date="2015-01" db="EMBL/GenBank/DDBJ databases">
        <title>Molecular Investigation of Pacific North American Membranoptera.</title>
        <authorList>
            <person name="Hughey J.R."/>
            <person name="Hommersand M.H."/>
            <person name="Miller K.A."/>
            <person name="Fuller T."/>
            <person name="Lin S.-M."/>
            <person name="Gabrielson P.W."/>
        </authorList>
    </citation>
    <scope>NUCLEOTIDE SEQUENCE</scope>
</reference>
<evidence type="ECO:0000256" key="3">
    <source>
        <dbReference type="SAM" id="Phobius"/>
    </source>
</evidence>
<dbReference type="AlphaFoldDB" id="A0A1L1Y9Y4"/>
<accession>A0A1L1Y9Y4</accession>
<organism evidence="4">
    <name type="scientific">Membranoptera tenuis</name>
    <dbReference type="NCBI Taxonomy" id="158698"/>
    <lineage>
        <taxon>Eukaryota</taxon>
        <taxon>Rhodophyta</taxon>
        <taxon>Florideophyceae</taxon>
        <taxon>Rhodymeniophycidae</taxon>
        <taxon>Ceramiales</taxon>
        <taxon>Delesseriaceae</taxon>
        <taxon>Membranoptera</taxon>
    </lineage>
</organism>
<keyword evidence="3" id="KW-1133">Transmembrane helix</keyword>
<gene>
    <name evidence="4" type="primary">ycf36</name>
</gene>
<keyword evidence="3" id="KW-0812">Transmembrane</keyword>
<dbReference type="RefSeq" id="YP_009332910.1">
    <property type="nucleotide sequence ID" value="NC_032399.1"/>
</dbReference>
<geneLocation type="plastid" evidence="4"/>
<dbReference type="GO" id="GO:0009536">
    <property type="term" value="C:plastid"/>
    <property type="evidence" value="ECO:0007669"/>
    <property type="project" value="UniProtKB-SubCell"/>
</dbReference>
<keyword evidence="2 4" id="KW-0934">Plastid</keyword>
<dbReference type="InterPro" id="IPR009631">
    <property type="entry name" value="CGLD27-like"/>
</dbReference>
<comment type="subcellular location">
    <subcellularLocation>
        <location evidence="1">Plastid</location>
    </subcellularLocation>
</comment>
<dbReference type="GeneID" id="30690111"/>
<dbReference type="EMBL" id="KP675983">
    <property type="protein sequence ID" value="AKL79166.1"/>
    <property type="molecule type" value="Genomic_DNA"/>
</dbReference>
<feature type="transmembrane region" description="Helical" evidence="3">
    <location>
        <begin position="144"/>
        <end position="162"/>
    </location>
</feature>
<protein>
    <submittedName>
        <fullName evidence="4">Hypothetical chloroplast RF36</fullName>
    </submittedName>
</protein>